<feature type="domain" description="F-box" evidence="1">
    <location>
        <begin position="7"/>
        <end position="46"/>
    </location>
</feature>
<protein>
    <recommendedName>
        <fullName evidence="1">F-box domain-containing protein</fullName>
    </recommendedName>
</protein>
<comment type="caution">
    <text evidence="2">The sequence shown here is derived from an EMBL/GenBank/DDBJ whole genome shotgun (WGS) entry which is preliminary data.</text>
</comment>
<sequence length="265" mass="30178">MSGFPYLPTELQLQVLDKVPSRDLLNLLCINKFFNNLALSTIESKIGNLVFNQDFFISLYSPQLHHHLGETFNTICLSNPTSLVNTPKYPTTNESLIDMNQLCTKLNELENKPHALLFQSLSKSSQLISGTCLKTLFRLGTLMSTYNPLDLKNSESGTISDQCDQNNLLLLVHEDEPYIKFHLELKVKCKDTFTSIYKFNTRLDPNSNSGTINSDDNILSLNYKLTKGAEVPPRSPYDYDVLHYYNLEVGNVQINSLYLLHQIDF</sequence>
<evidence type="ECO:0000313" key="3">
    <source>
        <dbReference type="Proteomes" id="UP000307173"/>
    </source>
</evidence>
<dbReference type="SUPFAM" id="SSF81383">
    <property type="entry name" value="F-box domain"/>
    <property type="match status" value="1"/>
</dbReference>
<dbReference type="EMBL" id="SELW01000657">
    <property type="protein sequence ID" value="TID14858.1"/>
    <property type="molecule type" value="Genomic_DNA"/>
</dbReference>
<dbReference type="SMART" id="SM00256">
    <property type="entry name" value="FBOX"/>
    <property type="match status" value="1"/>
</dbReference>
<proteinExistence type="predicted"/>
<name>A0A4T0WWQ0_9ASCO</name>
<accession>A0A4T0WWQ0</accession>
<dbReference type="Pfam" id="PF00646">
    <property type="entry name" value="F-box"/>
    <property type="match status" value="1"/>
</dbReference>
<keyword evidence="3" id="KW-1185">Reference proteome</keyword>
<dbReference type="InterPro" id="IPR036047">
    <property type="entry name" value="F-box-like_dom_sf"/>
</dbReference>
<dbReference type="InterPro" id="IPR001810">
    <property type="entry name" value="F-box_dom"/>
</dbReference>
<dbReference type="AlphaFoldDB" id="A0A4T0WWQ0"/>
<dbReference type="Proteomes" id="UP000307173">
    <property type="component" value="Unassembled WGS sequence"/>
</dbReference>
<organism evidence="2 3">
    <name type="scientific">Pichia inconspicua</name>
    <dbReference type="NCBI Taxonomy" id="52247"/>
    <lineage>
        <taxon>Eukaryota</taxon>
        <taxon>Fungi</taxon>
        <taxon>Dikarya</taxon>
        <taxon>Ascomycota</taxon>
        <taxon>Saccharomycotina</taxon>
        <taxon>Pichiomycetes</taxon>
        <taxon>Pichiales</taxon>
        <taxon>Pichiaceae</taxon>
        <taxon>Pichia</taxon>
    </lineage>
</organism>
<dbReference type="OrthoDB" id="4079943at2759"/>
<evidence type="ECO:0000259" key="1">
    <source>
        <dbReference type="SMART" id="SM00256"/>
    </source>
</evidence>
<gene>
    <name evidence="2" type="ORF">CANINC_004529</name>
</gene>
<evidence type="ECO:0000313" key="2">
    <source>
        <dbReference type="EMBL" id="TID14858.1"/>
    </source>
</evidence>
<reference evidence="2 3" key="1">
    <citation type="journal article" date="2019" name="Front. Genet.">
        <title>Whole-Genome Sequencing of the Opportunistic Yeast Pathogen Candida inconspicua Uncovers Its Hybrid Origin.</title>
        <authorList>
            <person name="Mixao V."/>
            <person name="Hansen A.P."/>
            <person name="Saus E."/>
            <person name="Boekhout T."/>
            <person name="Lass-Florl C."/>
            <person name="Gabaldon T."/>
        </authorList>
    </citation>
    <scope>NUCLEOTIDE SEQUENCE [LARGE SCALE GENOMIC DNA]</scope>
    <source>
        <strain evidence="2 3">CBS 180</strain>
    </source>
</reference>